<sequence length="541" mass="60891">MTIEVTDESHSWVDDEYFDSERKGLDYYDEGYEADECDDDDEATEHVAKKNFGFRNGVAEAVEMLNELLDMHMPSDAQEWKISQTSWKFDFVDLNVELSNSNGISVSAQSDVMPRRYLDPLRHALRQILSDSLGEPIWKTLAFGTMLLRLAEEASWYLRSYLEHYFHREDGQQQAGWDAAAVNDWSKVVDNPYGVDLTTVKDTAIHLLGKPITEILNDIPSSLRVLHVEPVFRHDLVKRFLDKQESMRADLETCSAAELRRHIPQSEFSKGRVISTVEGMAEFVSKPTVTFHGAPRAVVSSIVRNGFVVPGQTIASTGEKHTIRCGASFGVGIYSSPDLSYASVYGQGEDPRVLHPGDIPGFRIVVCATLMGRPAKVTRDQTLRRSGVYHEGCHSHISPNQLEYIVFKSSQIIPCYVLHVDFGSTEARKHLDLLQKQPTRFLRQKKAKAEPALVGFSEWPAAKKAKVQALKAGALKWFPYGYGPATGTKFVVEDVADVSDDEEDYGEFQAIRGEHTNEVERAQKANANTSWFDEYQTARKN</sequence>
<organism evidence="1 2">
    <name type="scientific">Zasmidium cellare</name>
    <name type="common">Wine cellar mold</name>
    <name type="synonym">Racodium cellare</name>
    <dbReference type="NCBI Taxonomy" id="395010"/>
    <lineage>
        <taxon>Eukaryota</taxon>
        <taxon>Fungi</taxon>
        <taxon>Dikarya</taxon>
        <taxon>Ascomycota</taxon>
        <taxon>Pezizomycotina</taxon>
        <taxon>Dothideomycetes</taxon>
        <taxon>Dothideomycetidae</taxon>
        <taxon>Mycosphaerellales</taxon>
        <taxon>Mycosphaerellaceae</taxon>
        <taxon>Zasmidium</taxon>
    </lineage>
</organism>
<accession>A0ABR0EGD2</accession>
<proteinExistence type="predicted"/>
<dbReference type="Gene3D" id="3.90.228.10">
    <property type="match status" value="1"/>
</dbReference>
<reference evidence="1 2" key="1">
    <citation type="journal article" date="2023" name="G3 (Bethesda)">
        <title>A chromosome-level genome assembly of Zasmidium syzygii isolated from banana leaves.</title>
        <authorList>
            <person name="van Westerhoven A.C."/>
            <person name="Mehrabi R."/>
            <person name="Talebi R."/>
            <person name="Steentjes M.B.F."/>
            <person name="Corcolon B."/>
            <person name="Chong P.A."/>
            <person name="Kema G.H.J."/>
            <person name="Seidl M.F."/>
        </authorList>
    </citation>
    <scope>NUCLEOTIDE SEQUENCE [LARGE SCALE GENOMIC DNA]</scope>
    <source>
        <strain evidence="1 2">P124</strain>
    </source>
</reference>
<dbReference type="Proteomes" id="UP001305779">
    <property type="component" value="Unassembled WGS sequence"/>
</dbReference>
<name>A0ABR0EGD2_ZASCE</name>
<comment type="caution">
    <text evidence="1">The sequence shown here is derived from an EMBL/GenBank/DDBJ whole genome shotgun (WGS) entry which is preliminary data.</text>
</comment>
<keyword evidence="2" id="KW-1185">Reference proteome</keyword>
<protein>
    <recommendedName>
        <fullName evidence="3">PARP catalytic domain-containing protein</fullName>
    </recommendedName>
</protein>
<evidence type="ECO:0008006" key="3">
    <source>
        <dbReference type="Google" id="ProtNLM"/>
    </source>
</evidence>
<dbReference type="EMBL" id="JAXOVC010000006">
    <property type="protein sequence ID" value="KAK4500173.1"/>
    <property type="molecule type" value="Genomic_DNA"/>
</dbReference>
<evidence type="ECO:0000313" key="2">
    <source>
        <dbReference type="Proteomes" id="UP001305779"/>
    </source>
</evidence>
<gene>
    <name evidence="1" type="ORF">PRZ48_008359</name>
</gene>
<evidence type="ECO:0000313" key="1">
    <source>
        <dbReference type="EMBL" id="KAK4500173.1"/>
    </source>
</evidence>
<dbReference type="SUPFAM" id="SSF56399">
    <property type="entry name" value="ADP-ribosylation"/>
    <property type="match status" value="1"/>
</dbReference>